<feature type="transmembrane region" description="Helical" evidence="1">
    <location>
        <begin position="156"/>
        <end position="176"/>
    </location>
</feature>
<feature type="transmembrane region" description="Helical" evidence="1">
    <location>
        <begin position="127"/>
        <end position="147"/>
    </location>
</feature>
<keyword evidence="1" id="KW-0812">Transmembrane</keyword>
<evidence type="ECO:0000313" key="3">
    <source>
        <dbReference type="Proteomes" id="UP000304382"/>
    </source>
</evidence>
<feature type="transmembrane region" description="Helical" evidence="1">
    <location>
        <begin position="97"/>
        <end position="115"/>
    </location>
</feature>
<proteinExistence type="predicted"/>
<dbReference type="Proteomes" id="UP000304382">
    <property type="component" value="Unassembled WGS sequence"/>
</dbReference>
<feature type="transmembrane region" description="Helical" evidence="1">
    <location>
        <begin position="188"/>
        <end position="213"/>
    </location>
</feature>
<sequence length="291" mass="31073">MGMGERENSGVSVLGRTIRIQGLKPRAVLGLLLGASLAGIWIANTANPVLVRVLSWLTLVTVGVLVGGLYWRLVLFDRSGFTAEDAYRTVRHRWQRIETIAVLGVVLSGSVYLGFGPGDGPFGPGHVALGIGVIAVLVLWVGLRWLAHALSTRWTVAARSTLLLAALASLAGFAWLETGTRLLDWVVRLAHVGAVSLWLGGAIWHNFVVLPSVRSSPEAGKAMKPQARAFRRHLPVVIPVVFITGVYQTAGLIGWSAPALLSSPIGHLIGFKLFVLTVLSGFVAAAFKRNG</sequence>
<evidence type="ECO:0000313" key="2">
    <source>
        <dbReference type="EMBL" id="GCF15172.1"/>
    </source>
</evidence>
<evidence type="ECO:0000256" key="1">
    <source>
        <dbReference type="SAM" id="Phobius"/>
    </source>
</evidence>
<protein>
    <recommendedName>
        <fullName evidence="4">Copper resistance protein D domain-containing protein</fullName>
    </recommendedName>
</protein>
<keyword evidence="3" id="KW-1185">Reference proteome</keyword>
<dbReference type="OrthoDB" id="241550at2157"/>
<name>A0A4C2ELK2_9EURY</name>
<dbReference type="EMBL" id="BIXZ01000006">
    <property type="protein sequence ID" value="GCF15172.1"/>
    <property type="molecule type" value="Genomic_DNA"/>
</dbReference>
<dbReference type="AlphaFoldDB" id="A0A4C2ELK2"/>
<feature type="transmembrane region" description="Helical" evidence="1">
    <location>
        <begin position="49"/>
        <end position="71"/>
    </location>
</feature>
<evidence type="ECO:0008006" key="4">
    <source>
        <dbReference type="Google" id="ProtNLM"/>
    </source>
</evidence>
<feature type="transmembrane region" description="Helical" evidence="1">
    <location>
        <begin position="234"/>
        <end position="257"/>
    </location>
</feature>
<feature type="transmembrane region" description="Helical" evidence="1">
    <location>
        <begin position="26"/>
        <end position="43"/>
    </location>
</feature>
<reference evidence="2 3" key="1">
    <citation type="submission" date="2019-02" db="EMBL/GenBank/DDBJ databases">
        <title>Haloarcula mannanilyticum sp. nov., a mannan degrading haloarchaeon isolated from commercial salt.</title>
        <authorList>
            <person name="Enomoto S."/>
            <person name="Shimane Y."/>
            <person name="Kamekura M."/>
            <person name="Ito T."/>
            <person name="Moriya O."/>
            <person name="Ihara K."/>
            <person name="Takahashi-Ando N."/>
            <person name="Fukushima Y."/>
            <person name="Yoshida Y."/>
            <person name="Usama R."/>
            <person name="Takai K."/>
            <person name="Minegishi H."/>
        </authorList>
    </citation>
    <scope>NUCLEOTIDE SEQUENCE [LARGE SCALE GENOMIC DNA]</scope>
    <source>
        <strain evidence="2 3">MD130-1</strain>
    </source>
</reference>
<keyword evidence="1" id="KW-1133">Transmembrane helix</keyword>
<comment type="caution">
    <text evidence="2">The sequence shown here is derived from an EMBL/GenBank/DDBJ whole genome shotgun (WGS) entry which is preliminary data.</text>
</comment>
<gene>
    <name evidence="2" type="ORF">Harman_31070</name>
</gene>
<keyword evidence="1" id="KW-0472">Membrane</keyword>
<organism evidence="2 3">
    <name type="scientific">Haloarcula mannanilytica</name>
    <dbReference type="NCBI Taxonomy" id="2509225"/>
    <lineage>
        <taxon>Archaea</taxon>
        <taxon>Methanobacteriati</taxon>
        <taxon>Methanobacteriota</taxon>
        <taxon>Stenosarchaea group</taxon>
        <taxon>Halobacteria</taxon>
        <taxon>Halobacteriales</taxon>
        <taxon>Haloarculaceae</taxon>
        <taxon>Haloarcula</taxon>
    </lineage>
</organism>
<accession>A0A4C2ELK2</accession>
<feature type="transmembrane region" description="Helical" evidence="1">
    <location>
        <begin position="269"/>
        <end position="287"/>
    </location>
</feature>